<dbReference type="EMBL" id="PQGA01000008">
    <property type="protein sequence ID" value="POR50736.1"/>
    <property type="molecule type" value="Genomic_DNA"/>
</dbReference>
<dbReference type="RefSeq" id="WP_103705409.1">
    <property type="nucleotide sequence ID" value="NZ_PQGA01000008.1"/>
</dbReference>
<keyword evidence="3" id="KW-1185">Reference proteome</keyword>
<reference evidence="2 3" key="1">
    <citation type="submission" date="2018-01" db="EMBL/GenBank/DDBJ databases">
        <title>Genomic Encyclopedia of Type Strains, Phase III (KMG-III): the genomes of soil and plant-associated and newly described type strains.</title>
        <authorList>
            <person name="Whitman W."/>
        </authorList>
    </citation>
    <scope>NUCLEOTIDE SEQUENCE [LARGE SCALE GENOMIC DNA]</scope>
    <source>
        <strain evidence="2 3">JCM 18070</strain>
    </source>
</reference>
<evidence type="ECO:0000256" key="1">
    <source>
        <dbReference type="SAM" id="SignalP"/>
    </source>
</evidence>
<organism evidence="2 3">
    <name type="scientific">Paraburkholderia eburnea</name>
    <dbReference type="NCBI Taxonomy" id="1189126"/>
    <lineage>
        <taxon>Bacteria</taxon>
        <taxon>Pseudomonadati</taxon>
        <taxon>Pseudomonadota</taxon>
        <taxon>Betaproteobacteria</taxon>
        <taxon>Burkholderiales</taxon>
        <taxon>Burkholderiaceae</taxon>
        <taxon>Paraburkholderia</taxon>
    </lineage>
</organism>
<keyword evidence="1" id="KW-0732">Signal</keyword>
<sequence length="147" mass="16619">MKRLLHRLLIAGFSACAFATLAHAQLSAPGPFNTPAGTLQFVRDDHDFVAMLDRDVIDRFDAKTLTHFDETGAQGDTVSRVLVQSAYGPVLYDLRRQPPLVQHVRTAMTVKRVFWQPDEVVMQGPEGWFRFRNGTLTKLTSSKMTYH</sequence>
<dbReference type="AlphaFoldDB" id="A0A2S4M7L3"/>
<protein>
    <submittedName>
        <fullName evidence="2">Uncharacterized protein</fullName>
    </submittedName>
</protein>
<name>A0A2S4M7L3_9BURK</name>
<evidence type="ECO:0000313" key="3">
    <source>
        <dbReference type="Proteomes" id="UP000237381"/>
    </source>
</evidence>
<feature type="chain" id="PRO_5015707671" evidence="1">
    <location>
        <begin position="25"/>
        <end position="147"/>
    </location>
</feature>
<dbReference type="Proteomes" id="UP000237381">
    <property type="component" value="Unassembled WGS sequence"/>
</dbReference>
<comment type="caution">
    <text evidence="2">The sequence shown here is derived from an EMBL/GenBank/DDBJ whole genome shotgun (WGS) entry which is preliminary data.</text>
</comment>
<accession>A0A2S4M7L3</accession>
<gene>
    <name evidence="2" type="ORF">B0G62_108228</name>
</gene>
<evidence type="ECO:0000313" key="2">
    <source>
        <dbReference type="EMBL" id="POR50736.1"/>
    </source>
</evidence>
<feature type="signal peptide" evidence="1">
    <location>
        <begin position="1"/>
        <end position="24"/>
    </location>
</feature>
<dbReference type="OrthoDB" id="9111505at2"/>
<proteinExistence type="predicted"/>